<name>A0A194S297_RHOGW</name>
<protein>
    <submittedName>
        <fullName evidence="2">Glycosyltransferase family 90 protein</fullName>
    </submittedName>
</protein>
<dbReference type="OrthoDB" id="541052at2759"/>
<dbReference type="InterPro" id="IPR051091">
    <property type="entry name" value="O-Glucosyltr/Glycosyltrsf_90"/>
</dbReference>
<evidence type="ECO:0000313" key="2">
    <source>
        <dbReference type="EMBL" id="KPV74858.1"/>
    </source>
</evidence>
<dbReference type="AlphaFoldDB" id="A0A194S297"/>
<dbReference type="Proteomes" id="UP000053890">
    <property type="component" value="Unassembled WGS sequence"/>
</dbReference>
<accession>A0A194S297</accession>
<dbReference type="GeneID" id="28973834"/>
<reference evidence="2 3" key="1">
    <citation type="journal article" date="2015" name="Front. Microbiol.">
        <title>Genome sequence of the plant growth promoting endophytic yeast Rhodotorula graminis WP1.</title>
        <authorList>
            <person name="Firrincieli A."/>
            <person name="Otillar R."/>
            <person name="Salamov A."/>
            <person name="Schmutz J."/>
            <person name="Khan Z."/>
            <person name="Redman R.S."/>
            <person name="Fleck N.D."/>
            <person name="Lindquist E."/>
            <person name="Grigoriev I.V."/>
            <person name="Doty S.L."/>
        </authorList>
    </citation>
    <scope>NUCLEOTIDE SEQUENCE [LARGE SCALE GENOMIC DNA]</scope>
    <source>
        <strain evidence="2 3">WP1</strain>
    </source>
</reference>
<keyword evidence="3" id="KW-1185">Reference proteome</keyword>
<dbReference type="OMA" id="ATFTIHD"/>
<dbReference type="InterPro" id="IPR006598">
    <property type="entry name" value="CAP10"/>
</dbReference>
<feature type="domain" description="Glycosyl transferase CAP10" evidence="1">
    <location>
        <begin position="293"/>
        <end position="578"/>
    </location>
</feature>
<dbReference type="STRING" id="578459.A0A194S297"/>
<dbReference type="Pfam" id="PF05686">
    <property type="entry name" value="Glyco_transf_90"/>
    <property type="match status" value="1"/>
</dbReference>
<evidence type="ECO:0000259" key="1">
    <source>
        <dbReference type="SMART" id="SM00672"/>
    </source>
</evidence>
<dbReference type="PANTHER" id="PTHR12203:SF118">
    <property type="entry name" value="BETA-1,2-XYLOSYLTRANSFERASE 1"/>
    <property type="match status" value="1"/>
</dbReference>
<proteinExistence type="predicted"/>
<evidence type="ECO:0000313" key="3">
    <source>
        <dbReference type="Proteomes" id="UP000053890"/>
    </source>
</evidence>
<dbReference type="PANTHER" id="PTHR12203">
    <property type="entry name" value="KDEL LYS-ASP-GLU-LEU CONTAINING - RELATED"/>
    <property type="match status" value="1"/>
</dbReference>
<keyword evidence="2" id="KW-0808">Transferase</keyword>
<organism evidence="2 3">
    <name type="scientific">Rhodotorula graminis (strain WP1)</name>
    <dbReference type="NCBI Taxonomy" id="578459"/>
    <lineage>
        <taxon>Eukaryota</taxon>
        <taxon>Fungi</taxon>
        <taxon>Dikarya</taxon>
        <taxon>Basidiomycota</taxon>
        <taxon>Pucciniomycotina</taxon>
        <taxon>Microbotryomycetes</taxon>
        <taxon>Sporidiobolales</taxon>
        <taxon>Sporidiobolaceae</taxon>
        <taxon>Rhodotorula</taxon>
    </lineage>
</organism>
<dbReference type="SMART" id="SM00672">
    <property type="entry name" value="CAP10"/>
    <property type="match status" value="1"/>
</dbReference>
<gene>
    <name evidence="2" type="ORF">RHOBADRAFT_36803</name>
</gene>
<dbReference type="GO" id="GO:0016740">
    <property type="term" value="F:transferase activity"/>
    <property type="evidence" value="ECO:0007669"/>
    <property type="project" value="UniProtKB-KW"/>
</dbReference>
<sequence length="596" mass="68147">MVGVVLALSGIFGPTLGSSRSNMVIAPLSRAPAHDSDTHNYTVHESGHLFVFPSALHPSSDSSPYSALEASRPQLAHTMRHPIHDLISNATTEWDKKLKRQSKTLEQAVREYKRRHRRPPPKGFDDWFRFAQANKVILIDEFDQTFTDILPFWALSPKTLATRQAEQQVDPTTFTMVINKGAVEIVGSHAQDGRAKDQAELMKRWTKWVPDVNITMSAHDGPSIMMEHDVREKHVELAKKGKLLSDSEAAETGEDAALWGFPLTCPANSRLRRAYDGLEIDTLPRGPSFVADHLQTMDLCANPEWQYLHGFTSWPGMRPLLLRPLFSFAKTTMHSDVLLTPLEQYWDHEPWDPEWDQKAHAKAVWRGSTTGVWFDRGTWWRSSQRVRLWFMGKDKTGTRRVRFSGEGLETAPGVESLVEKQIATQQLMDRYVDFAFTGREGQCDVDDGSCAAVKKLFDFQRTFGWNEANDYKYLLDLDGNAWSGRFHRLLSSNSAVIKSTIFPEWYAGWIQPWVHYIPLKVDYTDLFDIMAFFAGDLDGRNAHDDLAKQIADNGKDYATRFWRYEDMEAYFFRLALEWARVSSPDRRSMDYQGPGA</sequence>
<dbReference type="RefSeq" id="XP_018270907.1">
    <property type="nucleotide sequence ID" value="XM_018413385.1"/>
</dbReference>
<dbReference type="EMBL" id="KQ474079">
    <property type="protein sequence ID" value="KPV74858.1"/>
    <property type="molecule type" value="Genomic_DNA"/>
</dbReference>